<proteinExistence type="predicted"/>
<evidence type="ECO:0000313" key="5">
    <source>
        <dbReference type="Proteomes" id="UP000272729"/>
    </source>
</evidence>
<accession>A0A495X2W5</accession>
<dbReference type="InterPro" id="IPR041698">
    <property type="entry name" value="Methyltransf_25"/>
</dbReference>
<evidence type="ECO:0000313" key="4">
    <source>
        <dbReference type="EMBL" id="RKT67524.1"/>
    </source>
</evidence>
<dbReference type="PANTHER" id="PTHR43861:SF1">
    <property type="entry name" value="TRANS-ACONITATE 2-METHYLTRANSFERASE"/>
    <property type="match status" value="1"/>
</dbReference>
<comment type="caution">
    <text evidence="4">The sequence shown here is derived from an EMBL/GenBank/DDBJ whole genome shotgun (WGS) entry which is preliminary data.</text>
</comment>
<keyword evidence="1 4" id="KW-0489">Methyltransferase</keyword>
<name>A0A495X2W5_9PSEU</name>
<dbReference type="AlphaFoldDB" id="A0A495X2W5"/>
<dbReference type="GO" id="GO:0032259">
    <property type="term" value="P:methylation"/>
    <property type="evidence" value="ECO:0007669"/>
    <property type="project" value="UniProtKB-KW"/>
</dbReference>
<sequence>MANSDDQYDALGEVYERAKHIPTGLAERATLLAALPPLHGRSVLDVACGTGFYPRLFRAAGAERVVGVDSSTEMVAHARHVERREPLGIEYHQHDAASLPVLGSFDVVTAVWLLGYAEDVAGLDAMIANLKANTAPGGTIVVLVPNPDADWALLADYGRYGYEVERTGPAGVRQPVVVRVLGDPPFKFDSFFWPGGTFEAALSRAGLADVTRHETVVPDDGRGDGFWDDLRRSPSFAVFSARR</sequence>
<dbReference type="Proteomes" id="UP000272729">
    <property type="component" value="Unassembled WGS sequence"/>
</dbReference>
<protein>
    <submittedName>
        <fullName evidence="4">Methyltransferase family protein</fullName>
    </submittedName>
</protein>
<keyword evidence="5" id="KW-1185">Reference proteome</keyword>
<dbReference type="GO" id="GO:0008168">
    <property type="term" value="F:methyltransferase activity"/>
    <property type="evidence" value="ECO:0007669"/>
    <property type="project" value="UniProtKB-KW"/>
</dbReference>
<dbReference type="Gene3D" id="3.40.50.150">
    <property type="entry name" value="Vaccinia Virus protein VP39"/>
    <property type="match status" value="1"/>
</dbReference>
<evidence type="ECO:0000259" key="3">
    <source>
        <dbReference type="Pfam" id="PF13649"/>
    </source>
</evidence>
<dbReference type="SUPFAM" id="SSF53335">
    <property type="entry name" value="S-adenosyl-L-methionine-dependent methyltransferases"/>
    <property type="match status" value="1"/>
</dbReference>
<organism evidence="4 5">
    <name type="scientific">Saccharothrix variisporea</name>
    <dbReference type="NCBI Taxonomy" id="543527"/>
    <lineage>
        <taxon>Bacteria</taxon>
        <taxon>Bacillati</taxon>
        <taxon>Actinomycetota</taxon>
        <taxon>Actinomycetes</taxon>
        <taxon>Pseudonocardiales</taxon>
        <taxon>Pseudonocardiaceae</taxon>
        <taxon>Saccharothrix</taxon>
    </lineage>
</organism>
<reference evidence="4 5" key="1">
    <citation type="submission" date="2018-10" db="EMBL/GenBank/DDBJ databases">
        <title>Sequencing the genomes of 1000 actinobacteria strains.</title>
        <authorList>
            <person name="Klenk H.-P."/>
        </authorList>
    </citation>
    <scope>NUCLEOTIDE SEQUENCE [LARGE SCALE GENOMIC DNA]</scope>
    <source>
        <strain evidence="4 5">DSM 43911</strain>
    </source>
</reference>
<dbReference type="RefSeq" id="WP_246029562.1">
    <property type="nucleotide sequence ID" value="NZ_JBIUBA010000019.1"/>
</dbReference>
<feature type="domain" description="Methyltransferase" evidence="3">
    <location>
        <begin position="43"/>
        <end position="138"/>
    </location>
</feature>
<dbReference type="CDD" id="cd02440">
    <property type="entry name" value="AdoMet_MTases"/>
    <property type="match status" value="1"/>
</dbReference>
<dbReference type="EMBL" id="RBXR01000001">
    <property type="protein sequence ID" value="RKT67524.1"/>
    <property type="molecule type" value="Genomic_DNA"/>
</dbReference>
<gene>
    <name evidence="4" type="ORF">DFJ66_0699</name>
</gene>
<evidence type="ECO:0000256" key="2">
    <source>
        <dbReference type="ARBA" id="ARBA00022679"/>
    </source>
</evidence>
<dbReference type="PANTHER" id="PTHR43861">
    <property type="entry name" value="TRANS-ACONITATE 2-METHYLTRANSFERASE-RELATED"/>
    <property type="match status" value="1"/>
</dbReference>
<evidence type="ECO:0000256" key="1">
    <source>
        <dbReference type="ARBA" id="ARBA00022603"/>
    </source>
</evidence>
<dbReference type="Pfam" id="PF13649">
    <property type="entry name" value="Methyltransf_25"/>
    <property type="match status" value="1"/>
</dbReference>
<keyword evidence="2 4" id="KW-0808">Transferase</keyword>
<dbReference type="InterPro" id="IPR029063">
    <property type="entry name" value="SAM-dependent_MTases_sf"/>
</dbReference>